<comment type="miscellaneous">
    <text evidence="9">Carbon 2 of the heme B porphyrin ring is defined according to the Fischer nomenclature.</text>
</comment>
<dbReference type="InterPro" id="IPR006369">
    <property type="entry name" value="Protohaem_IX_farnesylTrfase"/>
</dbReference>
<dbReference type="EMBL" id="WFLN01000006">
    <property type="protein sequence ID" value="KAB8030990.1"/>
    <property type="molecule type" value="Genomic_DNA"/>
</dbReference>
<feature type="transmembrane region" description="Helical" evidence="9">
    <location>
        <begin position="44"/>
        <end position="64"/>
    </location>
</feature>
<comment type="catalytic activity">
    <reaction evidence="8 9">
        <text>heme b + (2E,6E)-farnesyl diphosphate + H2O = Fe(II)-heme o + diphosphate</text>
        <dbReference type="Rhea" id="RHEA:28070"/>
        <dbReference type="ChEBI" id="CHEBI:15377"/>
        <dbReference type="ChEBI" id="CHEBI:33019"/>
        <dbReference type="ChEBI" id="CHEBI:60344"/>
        <dbReference type="ChEBI" id="CHEBI:60530"/>
        <dbReference type="ChEBI" id="CHEBI:175763"/>
        <dbReference type="EC" id="2.5.1.141"/>
    </reaction>
</comment>
<keyword evidence="4 9" id="KW-0812">Transmembrane</keyword>
<evidence type="ECO:0000256" key="9">
    <source>
        <dbReference type="HAMAP-Rule" id="MF_00154"/>
    </source>
</evidence>
<dbReference type="Gene3D" id="1.10.357.140">
    <property type="entry name" value="UbiA prenyltransferase"/>
    <property type="match status" value="1"/>
</dbReference>
<feature type="transmembrane region" description="Helical" evidence="9">
    <location>
        <begin position="267"/>
        <end position="292"/>
    </location>
</feature>
<dbReference type="PANTHER" id="PTHR43448:SF2">
    <property type="entry name" value="PROTOHEME IX FARNESYLTRANSFERASE, MITOCHONDRIAL"/>
    <property type="match status" value="1"/>
</dbReference>
<feature type="transmembrane region" description="Helical" evidence="9">
    <location>
        <begin position="85"/>
        <end position="105"/>
    </location>
</feature>
<dbReference type="Proteomes" id="UP000442694">
    <property type="component" value="Unassembled WGS sequence"/>
</dbReference>
<protein>
    <recommendedName>
        <fullName evidence="9">Protoheme IX farnesyltransferase</fullName>
        <ecNumber evidence="9">2.5.1.141</ecNumber>
    </recommendedName>
    <alternativeName>
        <fullName evidence="9">Heme B farnesyltransferase</fullName>
    </alternativeName>
    <alternativeName>
        <fullName evidence="9">Heme O synthase</fullName>
    </alternativeName>
</protein>
<name>A0A833JDL8_9BACT</name>
<dbReference type="GO" id="GO:0005886">
    <property type="term" value="C:plasma membrane"/>
    <property type="evidence" value="ECO:0007669"/>
    <property type="project" value="UniProtKB-SubCell"/>
</dbReference>
<evidence type="ECO:0000256" key="3">
    <source>
        <dbReference type="ARBA" id="ARBA00022679"/>
    </source>
</evidence>
<dbReference type="UniPathway" id="UPA00834">
    <property type="reaction ID" value="UER00712"/>
</dbReference>
<dbReference type="Pfam" id="PF01040">
    <property type="entry name" value="UbiA"/>
    <property type="match status" value="1"/>
</dbReference>
<feature type="transmembrane region" description="Helical" evidence="9">
    <location>
        <begin position="207"/>
        <end position="227"/>
    </location>
</feature>
<dbReference type="RefSeq" id="WP_152212916.1">
    <property type="nucleotide sequence ID" value="NZ_WFLN01000006.1"/>
</dbReference>
<dbReference type="NCBIfam" id="NF003349">
    <property type="entry name" value="PRK04375.1-2"/>
    <property type="match status" value="1"/>
</dbReference>
<keyword evidence="5 9" id="KW-1133">Transmembrane helix</keyword>
<keyword evidence="11" id="KW-1185">Reference proteome</keyword>
<evidence type="ECO:0000313" key="11">
    <source>
        <dbReference type="Proteomes" id="UP000442694"/>
    </source>
</evidence>
<dbReference type="EC" id="2.5.1.141" evidence="9"/>
<dbReference type="GO" id="GO:0008495">
    <property type="term" value="F:protoheme IX farnesyltransferase activity"/>
    <property type="evidence" value="ECO:0007669"/>
    <property type="project" value="UniProtKB-UniRule"/>
</dbReference>
<evidence type="ECO:0000256" key="7">
    <source>
        <dbReference type="ARBA" id="ARBA00023136"/>
    </source>
</evidence>
<dbReference type="AlphaFoldDB" id="A0A833JDL8"/>
<evidence type="ECO:0000256" key="6">
    <source>
        <dbReference type="ARBA" id="ARBA00023133"/>
    </source>
</evidence>
<proteinExistence type="inferred from homology"/>
<feature type="transmembrane region" description="Helical" evidence="9">
    <location>
        <begin position="163"/>
        <end position="186"/>
    </location>
</feature>
<dbReference type="InterPro" id="IPR044878">
    <property type="entry name" value="UbiA_sf"/>
</dbReference>
<comment type="caution">
    <text evidence="10">The sequence shown here is derived from an EMBL/GenBank/DDBJ whole genome shotgun (WGS) entry which is preliminary data.</text>
</comment>
<feature type="transmembrane region" description="Helical" evidence="9">
    <location>
        <begin position="111"/>
        <end position="129"/>
    </location>
</feature>
<keyword evidence="2 9" id="KW-1003">Cell membrane</keyword>
<comment type="function">
    <text evidence="9">Converts heme B (protoheme IX) to heme O by substitution of the vinyl group on carbon 2 of heme B porphyrin ring with a hydroxyethyl farnesyl side group.</text>
</comment>
<comment type="pathway">
    <text evidence="9">Porphyrin-containing compound metabolism; heme O biosynthesis; heme O from protoheme: step 1/1.</text>
</comment>
<gene>
    <name evidence="10" type="primary">cyoE</name>
    <name evidence="9" type="synonym">ctaB</name>
    <name evidence="10" type="ORF">GCL57_08460</name>
</gene>
<evidence type="ECO:0000256" key="5">
    <source>
        <dbReference type="ARBA" id="ARBA00022989"/>
    </source>
</evidence>
<reference evidence="10 11" key="1">
    <citation type="submission" date="2019-10" db="EMBL/GenBank/DDBJ databases">
        <title>New genus of Silvanigrellaceae.</title>
        <authorList>
            <person name="Pitt A."/>
            <person name="Hahn M.W."/>
        </authorList>
    </citation>
    <scope>NUCLEOTIDE SEQUENCE [LARGE SCALE GENOMIC DNA]</scope>
    <source>
        <strain evidence="10 11">33A1-SZDP</strain>
    </source>
</reference>
<dbReference type="PANTHER" id="PTHR43448">
    <property type="entry name" value="PROTOHEME IX FARNESYLTRANSFERASE, MITOCHONDRIAL"/>
    <property type="match status" value="1"/>
</dbReference>
<sequence length="294" mass="32727">MSKKNSTFKDYIELCKPRITFFCIIMTAGGVVLAPGNITLLSFIMTLIGTAFSVSSANTFNMIYERESDKLMKRTRYRPIAMGRVKVMNALIFATVLGISSIFILSYFVNILTAILSFAAIACYSLVYTPLKSKTPLALVIGAFPGAMPPLLGWTAVNNQVDLAGLALFGVLFAWQMPHFIAIAIYHKDDYAKANIKVVPAVRGDRVAKTQAFFWSIALILISFLLVPLKVGGLVYFIIAIGLGTWFLRLSILGLKKEMMPNWPRKFFLASLVYLPVLVFALVIDRFVWILINN</sequence>
<dbReference type="NCBIfam" id="TIGR01473">
    <property type="entry name" value="cyoE_ctaB"/>
    <property type="match status" value="1"/>
</dbReference>
<evidence type="ECO:0000256" key="8">
    <source>
        <dbReference type="ARBA" id="ARBA00047690"/>
    </source>
</evidence>
<evidence type="ECO:0000313" key="10">
    <source>
        <dbReference type="EMBL" id="KAB8030990.1"/>
    </source>
</evidence>
<keyword evidence="6 9" id="KW-0350">Heme biosynthesis</keyword>
<evidence type="ECO:0000256" key="4">
    <source>
        <dbReference type="ARBA" id="ARBA00022692"/>
    </source>
</evidence>
<accession>A0A833JDL8</accession>
<dbReference type="HAMAP" id="MF_00154">
    <property type="entry name" value="CyoE_CtaB"/>
    <property type="match status" value="1"/>
</dbReference>
<dbReference type="GO" id="GO:0048034">
    <property type="term" value="P:heme O biosynthetic process"/>
    <property type="evidence" value="ECO:0007669"/>
    <property type="project" value="UniProtKB-UniRule"/>
</dbReference>
<keyword evidence="3 9" id="KW-0808">Transferase</keyword>
<organism evidence="10 11">
    <name type="scientific">Fluviispira multicolorata</name>
    <dbReference type="NCBI Taxonomy" id="2654512"/>
    <lineage>
        <taxon>Bacteria</taxon>
        <taxon>Pseudomonadati</taxon>
        <taxon>Bdellovibrionota</taxon>
        <taxon>Oligoflexia</taxon>
        <taxon>Silvanigrellales</taxon>
        <taxon>Silvanigrellaceae</taxon>
        <taxon>Fluviispira</taxon>
    </lineage>
</organism>
<dbReference type="InterPro" id="IPR000537">
    <property type="entry name" value="UbiA_prenyltransferase"/>
</dbReference>
<feature type="transmembrane region" description="Helical" evidence="9">
    <location>
        <begin position="233"/>
        <end position="255"/>
    </location>
</feature>
<evidence type="ECO:0000256" key="1">
    <source>
        <dbReference type="ARBA" id="ARBA00004141"/>
    </source>
</evidence>
<feature type="transmembrane region" description="Helical" evidence="9">
    <location>
        <begin position="136"/>
        <end position="157"/>
    </location>
</feature>
<evidence type="ECO:0000256" key="2">
    <source>
        <dbReference type="ARBA" id="ARBA00022475"/>
    </source>
</evidence>
<comment type="subcellular location">
    <subcellularLocation>
        <location evidence="9">Cell membrane</location>
        <topology evidence="9">Multi-pass membrane protein</topology>
    </subcellularLocation>
    <subcellularLocation>
        <location evidence="1">Membrane</location>
        <topology evidence="1">Multi-pass membrane protein</topology>
    </subcellularLocation>
</comment>
<dbReference type="CDD" id="cd13957">
    <property type="entry name" value="PT_UbiA_Cox10"/>
    <property type="match status" value="1"/>
</dbReference>
<comment type="similarity">
    <text evidence="9">Belongs to the UbiA prenyltransferase family. Protoheme IX farnesyltransferase subfamily.</text>
</comment>
<feature type="transmembrane region" description="Helical" evidence="9">
    <location>
        <begin position="21"/>
        <end position="38"/>
    </location>
</feature>
<keyword evidence="7 9" id="KW-0472">Membrane</keyword>